<evidence type="ECO:0000313" key="2">
    <source>
        <dbReference type="Proteomes" id="UP000254621"/>
    </source>
</evidence>
<dbReference type="AlphaFoldDB" id="A0A380P3Z2"/>
<sequence>MHQLVFEPLGLHETGYRTPAMPGFYDLPKNALPQLKMFPSEVGYYKVRSMILKRIYWVGQQATPVF</sequence>
<reference evidence="1 2" key="1">
    <citation type="submission" date="2018-06" db="EMBL/GenBank/DDBJ databases">
        <authorList>
            <consortium name="Pathogen Informatics"/>
            <person name="Doyle S."/>
        </authorList>
    </citation>
    <scope>NUCLEOTIDE SEQUENCE [LARGE SCALE GENOMIC DNA]</scope>
    <source>
        <strain evidence="1 2">NCTC13645</strain>
    </source>
</reference>
<evidence type="ECO:0000313" key="1">
    <source>
        <dbReference type="EMBL" id="SUP59534.1"/>
    </source>
</evidence>
<proteinExistence type="predicted"/>
<gene>
    <name evidence="1" type="ORF">NCTC13645_01792</name>
</gene>
<accession>A0A380P3Z2</accession>
<organism evidence="1 2">
    <name type="scientific">Weissella viridescens</name>
    <name type="common">Lactobacillus viridescens</name>
    <dbReference type="NCBI Taxonomy" id="1629"/>
    <lineage>
        <taxon>Bacteria</taxon>
        <taxon>Bacillati</taxon>
        <taxon>Bacillota</taxon>
        <taxon>Bacilli</taxon>
        <taxon>Lactobacillales</taxon>
        <taxon>Lactobacillaceae</taxon>
        <taxon>Weissella</taxon>
    </lineage>
</organism>
<dbReference type="Proteomes" id="UP000254621">
    <property type="component" value="Unassembled WGS sequence"/>
</dbReference>
<dbReference type="EMBL" id="UHIV01000004">
    <property type="protein sequence ID" value="SUP59534.1"/>
    <property type="molecule type" value="Genomic_DNA"/>
</dbReference>
<protein>
    <submittedName>
        <fullName evidence="1">Uncharacterized protein</fullName>
    </submittedName>
</protein>
<name>A0A380P3Z2_WEIVI</name>